<keyword evidence="1" id="KW-0732">Signal</keyword>
<feature type="signal peptide" evidence="1">
    <location>
        <begin position="1"/>
        <end position="21"/>
    </location>
</feature>
<organism evidence="2 3">
    <name type="scientific">Flavipsychrobacter stenotrophus</name>
    <dbReference type="NCBI Taxonomy" id="2077091"/>
    <lineage>
        <taxon>Bacteria</taxon>
        <taxon>Pseudomonadati</taxon>
        <taxon>Bacteroidota</taxon>
        <taxon>Chitinophagia</taxon>
        <taxon>Chitinophagales</taxon>
        <taxon>Chitinophagaceae</taxon>
        <taxon>Flavipsychrobacter</taxon>
    </lineage>
</organism>
<proteinExistence type="predicted"/>
<name>A0A2S7SXA7_9BACT</name>
<evidence type="ECO:0000256" key="1">
    <source>
        <dbReference type="SAM" id="SignalP"/>
    </source>
</evidence>
<dbReference type="OrthoDB" id="958951at2"/>
<sequence length="176" mass="19259">MKQIVITIAALFIALATFAQSDTLHLHNGKNIIGTVLKVGEHTVTFRYMHEDVEQVMGKYAVNSIVFGQSGRQQDVTPKLSVNGEQDWEHVMVVESADEIAGLMRVDEIRGKTAFINYRTGAGSDQTALKKLKKEAASKGCAFVLMTSDKEIDRKSASGGSFGQVQSIKRGVAYSY</sequence>
<evidence type="ECO:0000313" key="2">
    <source>
        <dbReference type="EMBL" id="PQJ11225.1"/>
    </source>
</evidence>
<evidence type="ECO:0000313" key="3">
    <source>
        <dbReference type="Proteomes" id="UP000239872"/>
    </source>
</evidence>
<feature type="chain" id="PRO_5015677259" evidence="1">
    <location>
        <begin position="22"/>
        <end position="176"/>
    </location>
</feature>
<dbReference type="Proteomes" id="UP000239872">
    <property type="component" value="Unassembled WGS sequence"/>
</dbReference>
<reference evidence="2 3" key="1">
    <citation type="submission" date="2018-01" db="EMBL/GenBank/DDBJ databases">
        <title>A novel member of the phylum Bacteroidetes isolated from glacier ice.</title>
        <authorList>
            <person name="Liu Q."/>
            <person name="Xin Y.-H."/>
        </authorList>
    </citation>
    <scope>NUCLEOTIDE SEQUENCE [LARGE SCALE GENOMIC DNA]</scope>
    <source>
        <strain evidence="2 3">RB1R16</strain>
    </source>
</reference>
<dbReference type="RefSeq" id="WP_105038104.1">
    <property type="nucleotide sequence ID" value="NZ_PPSL01000002.1"/>
</dbReference>
<accession>A0A2S7SXA7</accession>
<protein>
    <submittedName>
        <fullName evidence="2">Uncharacterized protein</fullName>
    </submittedName>
</protein>
<keyword evidence="3" id="KW-1185">Reference proteome</keyword>
<dbReference type="EMBL" id="PPSL01000002">
    <property type="protein sequence ID" value="PQJ11225.1"/>
    <property type="molecule type" value="Genomic_DNA"/>
</dbReference>
<dbReference type="AlphaFoldDB" id="A0A2S7SXA7"/>
<comment type="caution">
    <text evidence="2">The sequence shown here is derived from an EMBL/GenBank/DDBJ whole genome shotgun (WGS) entry which is preliminary data.</text>
</comment>
<gene>
    <name evidence="2" type="ORF">CJD36_005310</name>
</gene>